<evidence type="ECO:0000313" key="4">
    <source>
        <dbReference type="EMBL" id="TXK03121.1"/>
    </source>
</evidence>
<evidence type="ECO:0000256" key="1">
    <source>
        <dbReference type="SAM" id="Phobius"/>
    </source>
</evidence>
<feature type="domain" description="Signal transduction histidine kinase internal region" evidence="2">
    <location>
        <begin position="159"/>
        <end position="237"/>
    </location>
</feature>
<sequence length="340" mass="39879">MNRIKWIVILWLFLGVLTLSQLLLTKMIYPDTLTSAQVYLYPLGSFITGILMLFTFLIPVFDYSIRFRPQIRIPLLVVHGILYVSIYLLLIFLFDSLLVERTFLNYGTRLKDFALVSFNNILKNYLFQVAILYVYEFIRNLKREVIRKRDLETRLGISKLQLLKYQLQPHFLFNSLNSVVSIMDDDRGKAQDMLINLSDFLRMTLRADFGKLVPLPQELDNLQKYMGIEKIRFEDQLDFVLKMDDRANDLLVPVMILQPIVENAIKHGFKGMTGKLTITVEVESSNKKILIRNNGAKLSAIRENFGLTNVKKRLRHYRPERCSFRIYQEEGWVVNELLLP</sequence>
<evidence type="ECO:0000313" key="6">
    <source>
        <dbReference type="Proteomes" id="UP000321528"/>
    </source>
</evidence>
<dbReference type="InterPro" id="IPR036890">
    <property type="entry name" value="HATPase_C_sf"/>
</dbReference>
<name>A0A418N986_9FLAO</name>
<protein>
    <recommendedName>
        <fullName evidence="2">Signal transduction histidine kinase internal region domain-containing protein</fullName>
    </recommendedName>
</protein>
<dbReference type="EMBL" id="QXFJ01000017">
    <property type="protein sequence ID" value="RIV71556.1"/>
    <property type="molecule type" value="Genomic_DNA"/>
</dbReference>
<gene>
    <name evidence="3" type="ORF">D2U88_07260</name>
    <name evidence="4" type="ORF">FQ019_07205</name>
</gene>
<dbReference type="AlphaFoldDB" id="A0A418N986"/>
<feature type="transmembrane region" description="Helical" evidence="1">
    <location>
        <begin position="73"/>
        <end position="94"/>
    </location>
</feature>
<dbReference type="OrthoDB" id="6190788at2"/>
<organism evidence="3 5">
    <name type="scientific">Flagellimonas aequoris</name>
    <dbReference type="NCBI Taxonomy" id="2306997"/>
    <lineage>
        <taxon>Bacteria</taxon>
        <taxon>Pseudomonadati</taxon>
        <taxon>Bacteroidota</taxon>
        <taxon>Flavobacteriia</taxon>
        <taxon>Flavobacteriales</taxon>
        <taxon>Flavobacteriaceae</taxon>
        <taxon>Flagellimonas</taxon>
    </lineage>
</organism>
<reference evidence="4 6" key="2">
    <citation type="submission" date="2019-07" db="EMBL/GenBank/DDBJ databases">
        <title>Draft genome of two Muricauda strains isolated from deep sea.</title>
        <authorList>
            <person name="Sun C."/>
        </authorList>
    </citation>
    <scope>NUCLEOTIDE SEQUENCE [LARGE SCALE GENOMIC DNA]</scope>
    <source>
        <strain evidence="4 6">NH166</strain>
    </source>
</reference>
<dbReference type="Pfam" id="PF06580">
    <property type="entry name" value="His_kinase"/>
    <property type="match status" value="1"/>
</dbReference>
<dbReference type="PANTHER" id="PTHR34220">
    <property type="entry name" value="SENSOR HISTIDINE KINASE YPDA"/>
    <property type="match status" value="1"/>
</dbReference>
<feature type="transmembrane region" description="Helical" evidence="1">
    <location>
        <begin position="114"/>
        <end position="138"/>
    </location>
</feature>
<comment type="caution">
    <text evidence="3">The sequence shown here is derived from an EMBL/GenBank/DDBJ whole genome shotgun (WGS) entry which is preliminary data.</text>
</comment>
<reference evidence="3 5" key="1">
    <citation type="submission" date="2018-08" db="EMBL/GenBank/DDBJ databases">
        <title>Proposal of Muricauda 72 sp.nov. and Muricauda NH166 sp.nov., isolated from seawater.</title>
        <authorList>
            <person name="Cheng H."/>
            <person name="Wu Y.-H."/>
            <person name="Guo L.-L."/>
            <person name="Xu X.-W."/>
        </authorList>
    </citation>
    <scope>NUCLEOTIDE SEQUENCE [LARGE SCALE GENOMIC DNA]</scope>
    <source>
        <strain evidence="3 5">NH166</strain>
    </source>
</reference>
<proteinExistence type="predicted"/>
<dbReference type="InterPro" id="IPR050640">
    <property type="entry name" value="Bact_2-comp_sensor_kinase"/>
</dbReference>
<keyword evidence="1" id="KW-0472">Membrane</keyword>
<dbReference type="EMBL" id="VNWL01000016">
    <property type="protein sequence ID" value="TXK03121.1"/>
    <property type="molecule type" value="Genomic_DNA"/>
</dbReference>
<keyword evidence="1" id="KW-0812">Transmembrane</keyword>
<dbReference type="InterPro" id="IPR010559">
    <property type="entry name" value="Sig_transdc_His_kin_internal"/>
</dbReference>
<dbReference type="PANTHER" id="PTHR34220:SF7">
    <property type="entry name" value="SENSOR HISTIDINE KINASE YPDA"/>
    <property type="match status" value="1"/>
</dbReference>
<dbReference type="GO" id="GO:0016020">
    <property type="term" value="C:membrane"/>
    <property type="evidence" value="ECO:0007669"/>
    <property type="project" value="InterPro"/>
</dbReference>
<accession>A0A418N986</accession>
<evidence type="ECO:0000259" key="2">
    <source>
        <dbReference type="Pfam" id="PF06580"/>
    </source>
</evidence>
<feature type="transmembrane region" description="Helical" evidence="1">
    <location>
        <begin position="38"/>
        <end position="61"/>
    </location>
</feature>
<dbReference type="SUPFAM" id="SSF55874">
    <property type="entry name" value="ATPase domain of HSP90 chaperone/DNA topoisomerase II/histidine kinase"/>
    <property type="match status" value="1"/>
</dbReference>
<dbReference type="Proteomes" id="UP000284189">
    <property type="component" value="Unassembled WGS sequence"/>
</dbReference>
<dbReference type="GO" id="GO:0000155">
    <property type="term" value="F:phosphorelay sensor kinase activity"/>
    <property type="evidence" value="ECO:0007669"/>
    <property type="project" value="InterPro"/>
</dbReference>
<evidence type="ECO:0000313" key="5">
    <source>
        <dbReference type="Proteomes" id="UP000284189"/>
    </source>
</evidence>
<keyword evidence="1" id="KW-1133">Transmembrane helix</keyword>
<dbReference type="Proteomes" id="UP000321528">
    <property type="component" value="Unassembled WGS sequence"/>
</dbReference>
<evidence type="ECO:0000313" key="3">
    <source>
        <dbReference type="EMBL" id="RIV71556.1"/>
    </source>
</evidence>
<keyword evidence="6" id="KW-1185">Reference proteome</keyword>
<dbReference type="Gene3D" id="3.30.565.10">
    <property type="entry name" value="Histidine kinase-like ATPase, C-terminal domain"/>
    <property type="match status" value="1"/>
</dbReference>